<evidence type="ECO:0000313" key="3">
    <source>
        <dbReference type="EMBL" id="TKI89212.1"/>
    </source>
</evidence>
<dbReference type="GO" id="GO:0031177">
    <property type="term" value="F:phosphopantetheine binding"/>
    <property type="evidence" value="ECO:0007669"/>
    <property type="project" value="TreeGrafter"/>
</dbReference>
<dbReference type="GO" id="GO:0005829">
    <property type="term" value="C:cytosol"/>
    <property type="evidence" value="ECO:0007669"/>
    <property type="project" value="TreeGrafter"/>
</dbReference>
<dbReference type="Pfam" id="PF00668">
    <property type="entry name" value="Condensation"/>
    <property type="match status" value="1"/>
</dbReference>
<dbReference type="SUPFAM" id="SSF52777">
    <property type="entry name" value="CoA-dependent acyltransferases"/>
    <property type="match status" value="1"/>
</dbReference>
<reference evidence="3 4" key="1">
    <citation type="journal article" date="2019" name="Environ. Microbiol.">
        <title>An active ?-lactamase is a part of an orchestrated cell wall stress resistance network of Bacillus subtilis and related rhizosphere species.</title>
        <authorList>
            <person name="Bucher T."/>
            <person name="Keren-Paz A."/>
            <person name="Hausser J."/>
            <person name="Olender T."/>
            <person name="Cytryn E."/>
            <person name="Kolodkin-Gal I."/>
        </authorList>
    </citation>
    <scope>NUCLEOTIDE SEQUENCE [LARGE SCALE GENOMIC DNA]</scope>
    <source>
        <strain evidence="3 4">I5</strain>
    </source>
</reference>
<dbReference type="Gene3D" id="3.40.50.980">
    <property type="match status" value="2"/>
</dbReference>
<dbReference type="PANTHER" id="PTHR45527">
    <property type="entry name" value="NONRIBOSOMAL PEPTIDE SYNTHETASE"/>
    <property type="match status" value="1"/>
</dbReference>
<dbReference type="GO" id="GO:0043041">
    <property type="term" value="P:amino acid activation for nonribosomal peptide biosynthetic process"/>
    <property type="evidence" value="ECO:0007669"/>
    <property type="project" value="TreeGrafter"/>
</dbReference>
<dbReference type="InterPro" id="IPR020845">
    <property type="entry name" value="AMP-binding_CS"/>
</dbReference>
<dbReference type="PANTHER" id="PTHR45527:SF14">
    <property type="entry name" value="PLIPASTATIN SYNTHASE SUBUNIT B"/>
    <property type="match status" value="1"/>
</dbReference>
<evidence type="ECO:0000259" key="2">
    <source>
        <dbReference type="Pfam" id="PF00668"/>
    </source>
</evidence>
<dbReference type="PRINTS" id="PR00154">
    <property type="entry name" value="AMPBINDING"/>
</dbReference>
<proteinExistence type="predicted"/>
<feature type="non-terminal residue" evidence="3">
    <location>
        <position position="424"/>
    </location>
</feature>
<dbReference type="GO" id="GO:0044550">
    <property type="term" value="P:secondary metabolite biosynthetic process"/>
    <property type="evidence" value="ECO:0007669"/>
    <property type="project" value="TreeGrafter"/>
</dbReference>
<gene>
    <name evidence="3" type="ORF">FC699_26515</name>
</gene>
<evidence type="ECO:0000313" key="4">
    <source>
        <dbReference type="Proteomes" id="UP000305222"/>
    </source>
</evidence>
<name>A0A4U3AN33_9BACI</name>
<dbReference type="InterPro" id="IPR001242">
    <property type="entry name" value="Condensation_dom"/>
</dbReference>
<evidence type="ECO:0000259" key="1">
    <source>
        <dbReference type="Pfam" id="PF00501"/>
    </source>
</evidence>
<feature type="domain" description="Condensation" evidence="2">
    <location>
        <begin position="7"/>
        <end position="117"/>
    </location>
</feature>
<dbReference type="InterPro" id="IPR000873">
    <property type="entry name" value="AMP-dep_synth/lig_dom"/>
</dbReference>
<dbReference type="AlphaFoldDB" id="A0A4U3AN33"/>
<accession>A0A4U3AN33</accession>
<dbReference type="SUPFAM" id="SSF56801">
    <property type="entry name" value="Acetyl-CoA synthetase-like"/>
    <property type="match status" value="1"/>
</dbReference>
<dbReference type="EMBL" id="SZON01001940">
    <property type="protein sequence ID" value="TKI89212.1"/>
    <property type="molecule type" value="Genomic_DNA"/>
</dbReference>
<dbReference type="InterPro" id="IPR020459">
    <property type="entry name" value="AMP-binding"/>
</dbReference>
<feature type="non-terminal residue" evidence="3">
    <location>
        <position position="1"/>
    </location>
</feature>
<feature type="domain" description="AMP-dependent synthetase/ligase" evidence="1">
    <location>
        <begin position="139"/>
        <end position="422"/>
    </location>
</feature>
<dbReference type="FunFam" id="3.40.50.980:FF:000001">
    <property type="entry name" value="Non-ribosomal peptide synthetase"/>
    <property type="match status" value="1"/>
</dbReference>
<comment type="caution">
    <text evidence="3">The sequence shown here is derived from an EMBL/GenBank/DDBJ whole genome shotgun (WGS) entry which is preliminary data.</text>
</comment>
<organism evidence="3 4">
    <name type="scientific">Bacillus wiedmannii</name>
    <dbReference type="NCBI Taxonomy" id="1890302"/>
    <lineage>
        <taxon>Bacteria</taxon>
        <taxon>Bacillati</taxon>
        <taxon>Bacillota</taxon>
        <taxon>Bacilli</taxon>
        <taxon>Bacillales</taxon>
        <taxon>Bacillaceae</taxon>
        <taxon>Bacillus</taxon>
        <taxon>Bacillus cereus group</taxon>
    </lineage>
</organism>
<protein>
    <submittedName>
        <fullName evidence="3">Non-ribosomal peptide synthetase</fullName>
    </submittedName>
</protein>
<dbReference type="Pfam" id="PF00501">
    <property type="entry name" value="AMP-binding"/>
    <property type="match status" value="1"/>
</dbReference>
<dbReference type="Gene3D" id="3.30.559.30">
    <property type="entry name" value="Nonribosomal peptide synthetase, condensation domain"/>
    <property type="match status" value="1"/>
</dbReference>
<dbReference type="Proteomes" id="UP000305222">
    <property type="component" value="Unassembled WGS sequence"/>
</dbReference>
<sequence>EVLNPVRTRNSHPLFQVMLAFQNTPEATFDAPDIEANLEIQSVGSAKFDLTFEISEGNGVDGTPDGLQGLLEFSTDLYKRETVQQLVERFILLLDDAAKYPDQSIGTLEILTLAEKNTVLEKWNGGFQIVPEMTLPQLFEKQAHINPNSIAVVFEDEKLTYEELNKKANKIARLLIAKGVGPDQLVALAMPRSLNMVVSLLAVLKAGAGYLPLDPDYPSDRILFMLHDAKPSCVLTNSDVEIECDEELKILVDDVKVIGEIEKYSEDNIDEMERMKRLSPSHIAYVIYTSGSTGRPKGVMIPHQNVVRLLGATDHWFQFDENDVWTMFHSYAFDFSVWEIWGPLLYGGRLVVVPHTVSRSPKEFLQLLVKEKVTVLNQTPSAFYQLIQVDRENEEIGQKLSLRYVVFGGEALELSRLEDWYSRH</sequence>
<dbReference type="PROSITE" id="PS00455">
    <property type="entry name" value="AMP_BINDING"/>
    <property type="match status" value="1"/>
</dbReference>
<dbReference type="GO" id="GO:0003824">
    <property type="term" value="F:catalytic activity"/>
    <property type="evidence" value="ECO:0007669"/>
    <property type="project" value="InterPro"/>
</dbReference>